<feature type="chain" id="PRO_5026272611" evidence="1">
    <location>
        <begin position="30"/>
        <end position="402"/>
    </location>
</feature>
<sequence>MAKMEKTATYMLPLLLLLLVMVWCPVVSAFPPPNPASTSHHSHHKHTRGESGKACTRIHRQCLKGVQCVHKECVCPSGTKGNGLIECVNKDDLLCMVTADPHLNNYQHAHVDVDLPCRYRLTRYVTSHRHAATPHAFCSVEVYATNELNLAQYYVRSVHISLGITDSGKQVHDQFEVKKFGVSDDQIFKFLANITQTRTVWGFSLHEKINGVDVYPTFDVDNNFAVLAVPECGTKVKYRAYDRSRHRQPQLPGVTIRAPSDIKFVKNYGFYPHSLCGTNEDDAHLYDRRAEELGLKHRNLAVIFDILHEAPPQHANPKGQECENAFEIFKTSKNKVADLNFCGDILTNARTRKCIVHAKADPITVFNKCLQLRQHGSADDCSFFKNLLQACGRGWRGPKVDC</sequence>
<keyword evidence="1" id="KW-0732">Signal</keyword>
<accession>A0A6G9KRN5</accession>
<proteinExistence type="evidence at transcript level"/>
<evidence type="ECO:0000313" key="2">
    <source>
        <dbReference type="EMBL" id="QIQ54699.1"/>
    </source>
</evidence>
<name>A0A6G9KRN5_9CAEN</name>
<dbReference type="EMBL" id="MN327978">
    <property type="protein sequence ID" value="QIQ54699.1"/>
    <property type="molecule type" value="mRNA"/>
</dbReference>
<protein>
    <submittedName>
        <fullName evidence="2">Capsule gland specific secretory protein</fullName>
    </submittedName>
</protein>
<evidence type="ECO:0000256" key="1">
    <source>
        <dbReference type="SAM" id="SignalP"/>
    </source>
</evidence>
<organism evidence="2">
    <name type="scientific">Reishia bronni</name>
    <dbReference type="NCBI Taxonomy" id="578817"/>
    <lineage>
        <taxon>Eukaryota</taxon>
        <taxon>Metazoa</taxon>
        <taxon>Spiralia</taxon>
        <taxon>Lophotrochozoa</taxon>
        <taxon>Mollusca</taxon>
        <taxon>Gastropoda</taxon>
        <taxon>Caenogastropoda</taxon>
        <taxon>Neogastropoda</taxon>
        <taxon>Muricoidea</taxon>
        <taxon>Muricidae</taxon>
        <taxon>Reishia</taxon>
    </lineage>
</organism>
<reference evidence="2" key="1">
    <citation type="submission" date="2019-08" db="EMBL/GenBank/DDBJ databases">
        <title>Towards understanding the formation of egg capsule of the carnivore snail Thais (Reishia) bronni: a transcriptomic approach.</title>
        <authorList>
            <person name="Wong Y.H."/>
            <person name="Okano K."/>
        </authorList>
    </citation>
    <scope>NUCLEOTIDE SEQUENCE</scope>
</reference>
<dbReference type="AlphaFoldDB" id="A0A6G9KRN5"/>
<feature type="signal peptide" evidence="1">
    <location>
        <begin position="1"/>
        <end position="29"/>
    </location>
</feature>